<comment type="caution">
    <text evidence="1">The sequence shown here is derived from an EMBL/GenBank/DDBJ whole genome shotgun (WGS) entry which is preliminary data.</text>
</comment>
<organism evidence="1 2">
    <name type="scientific">Tepidibacillus decaturensis</name>
    <dbReference type="NCBI Taxonomy" id="1413211"/>
    <lineage>
        <taxon>Bacteria</taxon>
        <taxon>Bacillati</taxon>
        <taxon>Bacillota</taxon>
        <taxon>Bacilli</taxon>
        <taxon>Bacillales</taxon>
        <taxon>Bacillaceae</taxon>
        <taxon>Tepidibacillus</taxon>
    </lineage>
</organism>
<dbReference type="AlphaFoldDB" id="A0A135L4G0"/>
<dbReference type="STRING" id="1413211.U473_07130"/>
<dbReference type="OrthoDB" id="2678291at2"/>
<accession>A0A135L4G0</accession>
<protein>
    <submittedName>
        <fullName evidence="1">Uncharacterized protein</fullName>
    </submittedName>
</protein>
<proteinExistence type="predicted"/>
<gene>
    <name evidence="1" type="ORF">U473_07130</name>
</gene>
<keyword evidence="2" id="KW-1185">Reference proteome</keyword>
<evidence type="ECO:0000313" key="1">
    <source>
        <dbReference type="EMBL" id="KXG43809.1"/>
    </source>
</evidence>
<dbReference type="Proteomes" id="UP000070352">
    <property type="component" value="Unassembled WGS sequence"/>
</dbReference>
<evidence type="ECO:0000313" key="2">
    <source>
        <dbReference type="Proteomes" id="UP000070352"/>
    </source>
</evidence>
<dbReference type="EMBL" id="LSKU01000001">
    <property type="protein sequence ID" value="KXG43809.1"/>
    <property type="molecule type" value="Genomic_DNA"/>
</dbReference>
<name>A0A135L4G0_9BACI</name>
<dbReference type="RefSeq" id="WP_068724773.1">
    <property type="nucleotide sequence ID" value="NZ_LSKU01000001.1"/>
</dbReference>
<reference evidence="1 2" key="1">
    <citation type="submission" date="2016-02" db="EMBL/GenBank/DDBJ databases">
        <title>Draft Genome for Tepidibacillus decaturensis nov. sp. Strain Z9, an Anaerobic, Moderately Thermophilic and Heterotrophic Bacterium from Deep Subsurface of the Illinois Basin, USA.</title>
        <authorList>
            <person name="Dong Y."/>
            <person name="Chang J.Y."/>
            <person name="Sanford R."/>
            <person name="Fouke B.W."/>
        </authorList>
    </citation>
    <scope>NUCLEOTIDE SEQUENCE [LARGE SCALE GENOMIC DNA]</scope>
    <source>
        <strain evidence="1 2">Z9</strain>
    </source>
</reference>
<sequence>MNKWFEQFTQLSLEEEKIEFKNKLEAVGFTAMNQLIQDFYEKLKNMDELEFDQIKKWLQWGSELFPNLSVISPSWENTWQDLAKIYDVKVGYFMEIPKEQRDGEWQVLFDNPFSTEGVVCHPRKTFNEATYLAAKYQLYMKKAEIVELQKIQLSYMKRG</sequence>